<keyword evidence="2" id="KW-1185">Reference proteome</keyword>
<dbReference type="InterPro" id="IPR058463">
    <property type="entry name" value="DUF8150"/>
</dbReference>
<reference evidence="1" key="2">
    <citation type="submission" date="2020-09" db="EMBL/GenBank/DDBJ databases">
        <authorList>
            <person name="Sun Q."/>
            <person name="Ohkuma M."/>
        </authorList>
    </citation>
    <scope>NUCLEOTIDE SEQUENCE</scope>
    <source>
        <strain evidence="1">JCM 19596</strain>
    </source>
</reference>
<dbReference type="RefSeq" id="WP_188980344.1">
    <property type="nucleotide sequence ID" value="NZ_BMPG01000004.1"/>
</dbReference>
<organism evidence="1 2">
    <name type="scientific">Halocalculus aciditolerans</name>
    <dbReference type="NCBI Taxonomy" id="1383812"/>
    <lineage>
        <taxon>Archaea</taxon>
        <taxon>Methanobacteriati</taxon>
        <taxon>Methanobacteriota</taxon>
        <taxon>Stenosarchaea group</taxon>
        <taxon>Halobacteria</taxon>
        <taxon>Halobacteriales</taxon>
        <taxon>Halobacteriaceae</taxon>
        <taxon>Halocalculus</taxon>
    </lineage>
</organism>
<proteinExistence type="predicted"/>
<reference evidence="1" key="1">
    <citation type="journal article" date="2014" name="Int. J. Syst. Evol. Microbiol.">
        <title>Complete genome sequence of Corynebacterium casei LMG S-19264T (=DSM 44701T), isolated from a smear-ripened cheese.</title>
        <authorList>
            <consortium name="US DOE Joint Genome Institute (JGI-PGF)"/>
            <person name="Walter F."/>
            <person name="Albersmeier A."/>
            <person name="Kalinowski J."/>
            <person name="Ruckert C."/>
        </authorList>
    </citation>
    <scope>NUCLEOTIDE SEQUENCE</scope>
    <source>
        <strain evidence="1">JCM 19596</strain>
    </source>
</reference>
<dbReference type="OrthoDB" id="210908at2157"/>
<sequence length="65" mass="7826">MISSDELNDEIERNVENRRSFIKQWAAYIREHDDEEWSRQQNKLINPQIQRANELAKKGEIGRVE</sequence>
<dbReference type="AlphaFoldDB" id="A0A830FER6"/>
<protein>
    <submittedName>
        <fullName evidence="1">Uncharacterized protein</fullName>
    </submittedName>
</protein>
<gene>
    <name evidence="1" type="ORF">GCM10009039_27700</name>
</gene>
<dbReference type="Pfam" id="PF26477">
    <property type="entry name" value="DUF8150"/>
    <property type="match status" value="1"/>
</dbReference>
<accession>A0A830FER6</accession>
<dbReference type="Proteomes" id="UP000607197">
    <property type="component" value="Unassembled WGS sequence"/>
</dbReference>
<comment type="caution">
    <text evidence="1">The sequence shown here is derived from an EMBL/GenBank/DDBJ whole genome shotgun (WGS) entry which is preliminary data.</text>
</comment>
<dbReference type="EMBL" id="BMPG01000004">
    <property type="protein sequence ID" value="GGL68158.1"/>
    <property type="molecule type" value="Genomic_DNA"/>
</dbReference>
<evidence type="ECO:0000313" key="1">
    <source>
        <dbReference type="EMBL" id="GGL68158.1"/>
    </source>
</evidence>
<name>A0A830FER6_9EURY</name>
<evidence type="ECO:0000313" key="2">
    <source>
        <dbReference type="Proteomes" id="UP000607197"/>
    </source>
</evidence>